<dbReference type="Proteomes" id="UP001302745">
    <property type="component" value="Unassembled WGS sequence"/>
</dbReference>
<proteinExistence type="predicted"/>
<accession>A0AAN6VSW4</accession>
<evidence type="ECO:0000313" key="2">
    <source>
        <dbReference type="Proteomes" id="UP001302745"/>
    </source>
</evidence>
<sequence>MGRTYNKHPSTTSKTPVQWTEQVRHKYCGALDLGRTGKPNKVHGCDACMAVKAQQSKCRDGPKDIKAGRQAKMKLLAGGSE</sequence>
<comment type="caution">
    <text evidence="1">The sequence shown here is derived from an EMBL/GenBank/DDBJ whole genome shotgun (WGS) entry which is preliminary data.</text>
</comment>
<reference evidence="1" key="2">
    <citation type="submission" date="2023-05" db="EMBL/GenBank/DDBJ databases">
        <authorList>
            <consortium name="Lawrence Berkeley National Laboratory"/>
            <person name="Steindorff A."/>
            <person name="Hensen N."/>
            <person name="Bonometti L."/>
            <person name="Westerberg I."/>
            <person name="Brannstrom I.O."/>
            <person name="Guillou S."/>
            <person name="Cros-Aarteil S."/>
            <person name="Calhoun S."/>
            <person name="Haridas S."/>
            <person name="Kuo A."/>
            <person name="Mondo S."/>
            <person name="Pangilinan J."/>
            <person name="Riley R."/>
            <person name="Labutti K."/>
            <person name="Andreopoulos B."/>
            <person name="Lipzen A."/>
            <person name="Chen C."/>
            <person name="Yanf M."/>
            <person name="Daum C."/>
            <person name="Ng V."/>
            <person name="Clum A."/>
            <person name="Ohm R."/>
            <person name="Martin F."/>
            <person name="Silar P."/>
            <person name="Natvig D."/>
            <person name="Lalanne C."/>
            <person name="Gautier V."/>
            <person name="Ament-Velasquez S.L."/>
            <person name="Kruys A."/>
            <person name="Hutchinson M.I."/>
            <person name="Powell A.J."/>
            <person name="Barry K."/>
            <person name="Miller A.N."/>
            <person name="Grigoriev I.V."/>
            <person name="Debuchy R."/>
            <person name="Gladieux P."/>
            <person name="Thoren M.H."/>
            <person name="Johannesson H."/>
        </authorList>
    </citation>
    <scope>NUCLEOTIDE SEQUENCE</scope>
    <source>
        <strain evidence="1">CBS 538.74</strain>
    </source>
</reference>
<evidence type="ECO:0000313" key="1">
    <source>
        <dbReference type="EMBL" id="KAK4156805.1"/>
    </source>
</evidence>
<dbReference type="EMBL" id="MU856861">
    <property type="protein sequence ID" value="KAK4156805.1"/>
    <property type="molecule type" value="Genomic_DNA"/>
</dbReference>
<protein>
    <submittedName>
        <fullName evidence="1">Uncharacterized protein</fullName>
    </submittedName>
</protein>
<keyword evidence="2" id="KW-1185">Reference proteome</keyword>
<gene>
    <name evidence="1" type="ORF">C8A00DRAFT_12307</name>
</gene>
<dbReference type="AlphaFoldDB" id="A0AAN6VSW4"/>
<name>A0AAN6VSW4_9PEZI</name>
<reference evidence="1" key="1">
    <citation type="journal article" date="2023" name="Mol. Phylogenet. Evol.">
        <title>Genome-scale phylogeny and comparative genomics of the fungal order Sordariales.</title>
        <authorList>
            <person name="Hensen N."/>
            <person name="Bonometti L."/>
            <person name="Westerberg I."/>
            <person name="Brannstrom I.O."/>
            <person name="Guillou S."/>
            <person name="Cros-Aarteil S."/>
            <person name="Calhoun S."/>
            <person name="Haridas S."/>
            <person name="Kuo A."/>
            <person name="Mondo S."/>
            <person name="Pangilinan J."/>
            <person name="Riley R."/>
            <person name="LaButti K."/>
            <person name="Andreopoulos B."/>
            <person name="Lipzen A."/>
            <person name="Chen C."/>
            <person name="Yan M."/>
            <person name="Daum C."/>
            <person name="Ng V."/>
            <person name="Clum A."/>
            <person name="Steindorff A."/>
            <person name="Ohm R.A."/>
            <person name="Martin F."/>
            <person name="Silar P."/>
            <person name="Natvig D.O."/>
            <person name="Lalanne C."/>
            <person name="Gautier V."/>
            <person name="Ament-Velasquez S.L."/>
            <person name="Kruys A."/>
            <person name="Hutchinson M.I."/>
            <person name="Powell A.J."/>
            <person name="Barry K."/>
            <person name="Miller A.N."/>
            <person name="Grigoriev I.V."/>
            <person name="Debuchy R."/>
            <person name="Gladieux P."/>
            <person name="Hiltunen Thoren M."/>
            <person name="Johannesson H."/>
        </authorList>
    </citation>
    <scope>NUCLEOTIDE SEQUENCE</scope>
    <source>
        <strain evidence="1">CBS 538.74</strain>
    </source>
</reference>
<organism evidence="1 2">
    <name type="scientific">Chaetomidium leptoderma</name>
    <dbReference type="NCBI Taxonomy" id="669021"/>
    <lineage>
        <taxon>Eukaryota</taxon>
        <taxon>Fungi</taxon>
        <taxon>Dikarya</taxon>
        <taxon>Ascomycota</taxon>
        <taxon>Pezizomycotina</taxon>
        <taxon>Sordariomycetes</taxon>
        <taxon>Sordariomycetidae</taxon>
        <taxon>Sordariales</taxon>
        <taxon>Chaetomiaceae</taxon>
        <taxon>Chaetomidium</taxon>
    </lineage>
</organism>